<feature type="transmembrane region" description="Helical" evidence="1">
    <location>
        <begin position="190"/>
        <end position="222"/>
    </location>
</feature>
<organism evidence="2 3">
    <name type="scientific">Lophiostoma macrostomum CBS 122681</name>
    <dbReference type="NCBI Taxonomy" id="1314788"/>
    <lineage>
        <taxon>Eukaryota</taxon>
        <taxon>Fungi</taxon>
        <taxon>Dikarya</taxon>
        <taxon>Ascomycota</taxon>
        <taxon>Pezizomycotina</taxon>
        <taxon>Dothideomycetes</taxon>
        <taxon>Pleosporomycetidae</taxon>
        <taxon>Pleosporales</taxon>
        <taxon>Lophiostomataceae</taxon>
        <taxon>Lophiostoma</taxon>
    </lineage>
</organism>
<protein>
    <submittedName>
        <fullName evidence="2">Uncharacterized protein</fullName>
    </submittedName>
</protein>
<accession>A0A6A6SMR6</accession>
<keyword evidence="1" id="KW-0812">Transmembrane</keyword>
<dbReference type="Proteomes" id="UP000799324">
    <property type="component" value="Unassembled WGS sequence"/>
</dbReference>
<keyword evidence="3" id="KW-1185">Reference proteome</keyword>
<dbReference type="EMBL" id="MU004503">
    <property type="protein sequence ID" value="KAF2649185.1"/>
    <property type="molecule type" value="Genomic_DNA"/>
</dbReference>
<keyword evidence="1" id="KW-0472">Membrane</keyword>
<name>A0A6A6SMR6_9PLEO</name>
<feature type="transmembrane region" description="Helical" evidence="1">
    <location>
        <begin position="134"/>
        <end position="151"/>
    </location>
</feature>
<reference evidence="2" key="1">
    <citation type="journal article" date="2020" name="Stud. Mycol.">
        <title>101 Dothideomycetes genomes: a test case for predicting lifestyles and emergence of pathogens.</title>
        <authorList>
            <person name="Haridas S."/>
            <person name="Albert R."/>
            <person name="Binder M."/>
            <person name="Bloem J."/>
            <person name="Labutti K."/>
            <person name="Salamov A."/>
            <person name="Andreopoulos B."/>
            <person name="Baker S."/>
            <person name="Barry K."/>
            <person name="Bills G."/>
            <person name="Bluhm B."/>
            <person name="Cannon C."/>
            <person name="Castanera R."/>
            <person name="Culley D."/>
            <person name="Daum C."/>
            <person name="Ezra D."/>
            <person name="Gonzalez J."/>
            <person name="Henrissat B."/>
            <person name="Kuo A."/>
            <person name="Liang C."/>
            <person name="Lipzen A."/>
            <person name="Lutzoni F."/>
            <person name="Magnuson J."/>
            <person name="Mondo S."/>
            <person name="Nolan M."/>
            <person name="Ohm R."/>
            <person name="Pangilinan J."/>
            <person name="Park H.-J."/>
            <person name="Ramirez L."/>
            <person name="Alfaro M."/>
            <person name="Sun H."/>
            <person name="Tritt A."/>
            <person name="Yoshinaga Y."/>
            <person name="Zwiers L.-H."/>
            <person name="Turgeon B."/>
            <person name="Goodwin S."/>
            <person name="Spatafora J."/>
            <person name="Crous P."/>
            <person name="Grigoriev I."/>
        </authorList>
    </citation>
    <scope>NUCLEOTIDE SEQUENCE</scope>
    <source>
        <strain evidence="2">CBS 122681</strain>
    </source>
</reference>
<sequence>MCWPHVPLDTPSITQAPVWATRFLCIPGIEADPPWTPIPRLTNAEHPQYRLVLFVEGKRQMIEVDPTATLVPFTPCMEECCIDAIYRAVDRAASQRRQSEIPWLLSSFGTTGPLMLLGVWGASAALRFRNAYDAPSVILGSIVHLAIFYLFRRRNETPPYTLLQSMAITLLCSWYRQALGPDMGDEGIRVLYIFSVVHIAFFALAVMWVFAPCVALGVLSLVSTFS</sequence>
<keyword evidence="1" id="KW-1133">Transmembrane helix</keyword>
<gene>
    <name evidence="2" type="ORF">K491DRAFT_684069</name>
</gene>
<evidence type="ECO:0000256" key="1">
    <source>
        <dbReference type="SAM" id="Phobius"/>
    </source>
</evidence>
<evidence type="ECO:0000313" key="2">
    <source>
        <dbReference type="EMBL" id="KAF2649185.1"/>
    </source>
</evidence>
<proteinExistence type="predicted"/>
<feature type="transmembrane region" description="Helical" evidence="1">
    <location>
        <begin position="101"/>
        <end position="122"/>
    </location>
</feature>
<dbReference type="AlphaFoldDB" id="A0A6A6SMR6"/>
<evidence type="ECO:0000313" key="3">
    <source>
        <dbReference type="Proteomes" id="UP000799324"/>
    </source>
</evidence>